<comment type="caution">
    <text evidence="2">The sequence shown here is derived from an EMBL/GenBank/DDBJ whole genome shotgun (WGS) entry which is preliminary data.</text>
</comment>
<evidence type="ECO:0000256" key="1">
    <source>
        <dbReference type="SAM" id="SignalP"/>
    </source>
</evidence>
<proteinExistence type="predicted"/>
<evidence type="ECO:0000313" key="3">
    <source>
        <dbReference type="Proteomes" id="UP000011922"/>
    </source>
</evidence>
<feature type="chain" id="PRO_5004069593" evidence="1">
    <location>
        <begin position="22"/>
        <end position="262"/>
    </location>
</feature>
<feature type="signal peptide" evidence="1">
    <location>
        <begin position="1"/>
        <end position="21"/>
    </location>
</feature>
<dbReference type="EMBL" id="AOSV01000030">
    <property type="protein sequence ID" value="EMG36251.1"/>
    <property type="molecule type" value="Genomic_DNA"/>
</dbReference>
<dbReference type="Proteomes" id="UP000011922">
    <property type="component" value="Unassembled WGS sequence"/>
</dbReference>
<reference evidence="2 3" key="1">
    <citation type="journal article" date="2013" name="Genome Announc.">
        <title>Draft Genome Sequence for Desulfovibrio africanus Strain PCS.</title>
        <authorList>
            <person name="Brown S.D."/>
            <person name="Utturkar S.M."/>
            <person name="Arkin A.P."/>
            <person name="Deutschbauer A.M."/>
            <person name="Elias D.A."/>
            <person name="Hazen T.C."/>
            <person name="Chakraborty R."/>
        </authorList>
    </citation>
    <scope>NUCLEOTIDE SEQUENCE [LARGE SCALE GENOMIC DNA]</scope>
    <source>
        <strain evidence="2 3">PCS</strain>
    </source>
</reference>
<gene>
    <name evidence="2" type="ORF">PCS_02754</name>
</gene>
<protein>
    <submittedName>
        <fullName evidence="2">Uncharacterized protein</fullName>
    </submittedName>
</protein>
<dbReference type="RefSeq" id="WP_005988128.1">
    <property type="nucleotide sequence ID" value="NZ_AOSV01000030.1"/>
</dbReference>
<dbReference type="SUPFAM" id="SSF48452">
    <property type="entry name" value="TPR-like"/>
    <property type="match status" value="1"/>
</dbReference>
<dbReference type="InterPro" id="IPR011990">
    <property type="entry name" value="TPR-like_helical_dom_sf"/>
</dbReference>
<keyword evidence="1" id="KW-0732">Signal</keyword>
<accession>M5PZY6</accession>
<dbReference type="PATRIC" id="fig|1262666.3.peg.2785"/>
<dbReference type="Gene3D" id="1.25.40.10">
    <property type="entry name" value="Tetratricopeptide repeat domain"/>
    <property type="match status" value="2"/>
</dbReference>
<sequence length="262" mass="28745">MRVFQSLIILAVLCVAVHGFCADQAEQSVLPEQSVLTDDEAATLLATARTRLERIGVVHIPSGPPASEVGNSEPPGEEFLGSLPDNEERYELLDEVEADLRLVVASLPSADAYHLLGITRLLQLDPDRAASAFRIAMDLGGPSQERYNYLVTALIEAGRMDDALRTAEEYIRAYPADELQGLSMLSNISLYAMDAEAMERVANRMLVIDPNNLDALITLASADAVRGNWEEAERKFEAIAASHPEVEEDLELLKDQLFVLQP</sequence>
<organism evidence="2 3">
    <name type="scientific">Desulfocurvibacter africanus PCS</name>
    <dbReference type="NCBI Taxonomy" id="1262666"/>
    <lineage>
        <taxon>Bacteria</taxon>
        <taxon>Pseudomonadati</taxon>
        <taxon>Thermodesulfobacteriota</taxon>
        <taxon>Desulfovibrionia</taxon>
        <taxon>Desulfovibrionales</taxon>
        <taxon>Desulfovibrionaceae</taxon>
        <taxon>Desulfocurvibacter</taxon>
    </lineage>
</organism>
<dbReference type="AlphaFoldDB" id="M5PZY6"/>
<name>M5PZY6_DESAF</name>
<evidence type="ECO:0000313" key="2">
    <source>
        <dbReference type="EMBL" id="EMG36251.1"/>
    </source>
</evidence>